<gene>
    <name evidence="1" type="ORF">LMG3441_05720</name>
</gene>
<evidence type="ECO:0000313" key="2">
    <source>
        <dbReference type="Proteomes" id="UP000494269"/>
    </source>
</evidence>
<protein>
    <submittedName>
        <fullName evidence="1">Uncharacterized protein</fullName>
    </submittedName>
</protein>
<evidence type="ECO:0000313" key="1">
    <source>
        <dbReference type="EMBL" id="CAB3741631.1"/>
    </source>
</evidence>
<name>A0A6S7AP40_9BURK</name>
<organism evidence="1 2">
    <name type="scientific">Achromobacter kerstersii</name>
    <dbReference type="NCBI Taxonomy" id="1353890"/>
    <lineage>
        <taxon>Bacteria</taxon>
        <taxon>Pseudomonadati</taxon>
        <taxon>Pseudomonadota</taxon>
        <taxon>Betaproteobacteria</taxon>
        <taxon>Burkholderiales</taxon>
        <taxon>Alcaligenaceae</taxon>
        <taxon>Achromobacter</taxon>
    </lineage>
</organism>
<sequence>MTLDTQGAIGLHHKTGHQMLDESLAAIHDWFNKQEAREGLNDIAHRTSLQLGIHDEILLEYDPSRIVFDLSPDWSPNGGDGLRPQGRNGPLSPEQVQEHLVPPLADAVRERIAKLGSSVLLNHTFRFRAQFPTTGGRLRLTLVEHIDEAKRQLLRERVQAYLDQNLFQGTHPTQRLDVFFLTRHLLDKQLFPAPDPAWLIRIFQRVLELNAGQPTLDEQRHSIIHALRSWAETQYLPRYFSIEQNAFRQNVYHAKPGATLDPADRDVDLLLYAATLILRHEPGYSRPTGLGFLKLAQQLGSERAARMLTDGSGAHPPEHLRVSTPEFDGAANDVLSTITVHIRQECAAAYQQALAFITRLLQTGFPPGYQLSVKSKARNYLPVKGLAKSDTHRFFANAAQYPDAHDALAAYARAAIKPYEWYTDADDEKACLAGTYATFALGLADARHFALVAHYMDLVDDEHQSAQDRFTPLFIQQHGLTPASVDTIVACVRRCTDNFKLPGKPALDDDTTLDRLIQALARLPEYEAPLVRERLCGPDKKLAAEARKADPERRARLLRLLGQDGA</sequence>
<dbReference type="Proteomes" id="UP000494269">
    <property type="component" value="Unassembled WGS sequence"/>
</dbReference>
<accession>A0A6S7AP40</accession>
<dbReference type="Pfam" id="PF19635">
    <property type="entry name" value="DUF6138"/>
    <property type="match status" value="1"/>
</dbReference>
<keyword evidence="2" id="KW-1185">Reference proteome</keyword>
<dbReference type="RefSeq" id="WP_175171707.1">
    <property type="nucleotide sequence ID" value="NZ_CADIJQ010000014.1"/>
</dbReference>
<reference evidence="1 2" key="1">
    <citation type="submission" date="2020-04" db="EMBL/GenBank/DDBJ databases">
        <authorList>
            <person name="De Canck E."/>
        </authorList>
    </citation>
    <scope>NUCLEOTIDE SEQUENCE [LARGE SCALE GENOMIC DNA]</scope>
    <source>
        <strain evidence="1 2">LMG 3441</strain>
    </source>
</reference>
<dbReference type="AlphaFoldDB" id="A0A6S7AP40"/>
<dbReference type="InterPro" id="IPR046136">
    <property type="entry name" value="DUF6138"/>
</dbReference>
<dbReference type="EMBL" id="CADIJQ010000014">
    <property type="protein sequence ID" value="CAB3741631.1"/>
    <property type="molecule type" value="Genomic_DNA"/>
</dbReference>
<proteinExistence type="predicted"/>